<dbReference type="PRINTS" id="PR00391">
    <property type="entry name" value="PITRANSFER"/>
</dbReference>
<dbReference type="EMBL" id="JAWNGG020000251">
    <property type="protein sequence ID" value="KAK9295589.1"/>
    <property type="molecule type" value="Genomic_DNA"/>
</dbReference>
<dbReference type="FunFam" id="3.40.50.1000:FF:000173">
    <property type="entry name" value="Membrane-associated phosphatidylinositol transfer protein 2"/>
    <property type="match status" value="1"/>
</dbReference>
<name>A0AAW0ZDN0_9HYME</name>
<feature type="region of interest" description="Disordered" evidence="6">
    <location>
        <begin position="1236"/>
        <end position="1266"/>
    </location>
</feature>
<dbReference type="Gene3D" id="3.40.50.1000">
    <property type="entry name" value="HAD superfamily/HAD-like"/>
    <property type="match status" value="1"/>
</dbReference>
<dbReference type="SMART" id="SM00775">
    <property type="entry name" value="LNS2"/>
    <property type="match status" value="1"/>
</dbReference>
<keyword evidence="9" id="KW-1185">Reference proteome</keyword>
<dbReference type="PANTHER" id="PTHR10658:SF81">
    <property type="entry name" value="PROTEIN RETINAL DEGENERATION B"/>
    <property type="match status" value="1"/>
</dbReference>
<feature type="region of interest" description="Disordered" evidence="6">
    <location>
        <begin position="303"/>
        <end position="373"/>
    </location>
</feature>
<feature type="compositionally biased region" description="Basic and acidic residues" evidence="6">
    <location>
        <begin position="342"/>
        <end position="358"/>
    </location>
</feature>
<feature type="compositionally biased region" description="Polar residues" evidence="6">
    <location>
        <begin position="1240"/>
        <end position="1260"/>
    </location>
</feature>
<feature type="compositionally biased region" description="Polar residues" evidence="6">
    <location>
        <begin position="316"/>
        <end position="328"/>
    </location>
</feature>
<evidence type="ECO:0000313" key="9">
    <source>
        <dbReference type="Proteomes" id="UP001432146"/>
    </source>
</evidence>
<dbReference type="FunFam" id="3.30.530.20:FF:000001">
    <property type="entry name" value="Phosphatidylinositol transfer protein membrane associated 2"/>
    <property type="match status" value="1"/>
</dbReference>
<evidence type="ECO:0000256" key="5">
    <source>
        <dbReference type="ARBA" id="ARBA00022837"/>
    </source>
</evidence>
<dbReference type="SUPFAM" id="SSF55961">
    <property type="entry name" value="Bet v1-like"/>
    <property type="match status" value="1"/>
</dbReference>
<feature type="region of interest" description="Disordered" evidence="6">
    <location>
        <begin position="260"/>
        <end position="291"/>
    </location>
</feature>
<dbReference type="GO" id="GO:0008526">
    <property type="term" value="F:phosphatidylinositol transfer activity"/>
    <property type="evidence" value="ECO:0007669"/>
    <property type="project" value="TreeGrafter"/>
</dbReference>
<sequence>MLIKEYRIPLPLTVEEYRIAQLYMIAKKSREESQGAGSGVEIITNEPYSNGPGGNGQYTHKIYHVGSHLPEWFKSLLPRSALIAKEEAWNAYPYTKTRYTCPFVEKFSIEIETHYFPDNGYQENVFNLSGSDLRNRIVDVIDIVKDQCDDVKDEDPKTYVSQKTGRGPLTESWLEEYWSDVKGKQQPTPSGKSLMCAYKLCRVEFRYWGVQTKLEKFIHDIALRKTMVRAHRQAWAWQDEWNGLTMEDIREIERQTQLALQKRMANAEGGEETMNDNQDRTASNTTPQESNVATTLAATLGSIEKNEDPQSPPSARKSTNIPTNTAGSSEGEVSPEDSPTEVPEHRNAPTEEKADAKKGWKKNKAAMNSPCSNKSFDMQIVNWRMESIVRESESGSEDEFFDCQAGFIIPIIREENFEDNTSLSKWSSLDLLAEEEDNTFTSPTMTSKEDDTIFSPSYLQRMASERSSKRLQISTSASIDASCPASPQHSPTHQPCKTTVLLIVMHAGSVLDANVDLTAKKSDITTFKGAFESVMRQHYPSMVGHVAIKFVSCPSICTEGLGILSSLSPYSFDVSPSSMDAPQVTHDTIPIGAIPLLASSTPEYQDAVSRVIIGANQVYHDFIRSEEGRGFTGQICFIGDSVGTILTYDALCRSAHSRHNSENNILDNQGIENSTNAEDGKHLTAPSPRRKSSSLSDGSHCKLDFEVGEFFMFGSPLALVLAYRKISSDKTSNIKRPLVNQVYNLFHPTDPVAARLEPLISAKFSLLPPVNIARYQKYPLGNGQPYHLLEAIQSNPQLFTDGLNIPNVQMSHLRRLSDISIHSTMSGIVENVPLQVVSNLTQKWWGTKRLDYALYCPEGLANFPTNALPHLFHASYWESSDVIAFILRQLGRFDLPLLTEEKELTCFRPGQPREKWNKKRTSVKLKNVAANHRANDVIVKEGVPQVLIARFMYSPIDVIALTGEKVDIHIMKDAPAGEWTYLSTEITDKNGRITYKIPDDKALGYGLYPIKMIVRGDHTSVDFFLTVIPPKTECVVFSIDGSFTASMSVSGKDPKVRAGAVDVVRHWQELGYLIIYITARPDMQQQKVVSWLSQHNFPHGLVSFADGLSTDPLGYKAAYLHKLVQEHGVIIHHAYGSSKDISVYTAINLKPNQIFIIGKASKKHHSLATILHDGYAAHLSMLQAHGGSRPAQGNARMVIPRGQFGLPGQNASLRRRSSFRLAKRAVSQPTPNKMIYPLERSTSVGPPISQQTQTASTIRSTAPEKL</sequence>
<feature type="compositionally biased region" description="Polar residues" evidence="6">
    <location>
        <begin position="280"/>
        <end position="291"/>
    </location>
</feature>
<dbReference type="SMART" id="SM01127">
    <property type="entry name" value="DDHD"/>
    <property type="match status" value="1"/>
</dbReference>
<dbReference type="GO" id="GO:0035091">
    <property type="term" value="F:phosphatidylinositol binding"/>
    <property type="evidence" value="ECO:0007669"/>
    <property type="project" value="TreeGrafter"/>
</dbReference>
<accession>A0AAW0ZDN0</accession>
<dbReference type="InterPro" id="IPR023214">
    <property type="entry name" value="HAD_sf"/>
</dbReference>
<dbReference type="Pfam" id="PF02121">
    <property type="entry name" value="IP_trans"/>
    <property type="match status" value="1"/>
</dbReference>
<keyword evidence="4" id="KW-0597">Phosphoprotein</keyword>
<gene>
    <name evidence="8" type="ORF">QLX08_010143</name>
</gene>
<evidence type="ECO:0000256" key="3">
    <source>
        <dbReference type="ARBA" id="ARBA00022481"/>
    </source>
</evidence>
<dbReference type="Pfam" id="PF24695">
    <property type="entry name" value="PITM1-3"/>
    <property type="match status" value="1"/>
</dbReference>
<dbReference type="InterPro" id="IPR055261">
    <property type="entry name" value="PI_transfer_N"/>
</dbReference>
<evidence type="ECO:0000259" key="7">
    <source>
        <dbReference type="PROSITE" id="PS51043"/>
    </source>
</evidence>
<dbReference type="GO" id="GO:0012505">
    <property type="term" value="C:endomembrane system"/>
    <property type="evidence" value="ECO:0007669"/>
    <property type="project" value="UniProtKB-SubCell"/>
</dbReference>
<evidence type="ECO:0000256" key="4">
    <source>
        <dbReference type="ARBA" id="ARBA00022553"/>
    </source>
</evidence>
<keyword evidence="5" id="KW-0106">Calcium</keyword>
<proteinExistence type="inferred from homology"/>
<keyword evidence="3" id="KW-0488">Methylation</keyword>
<feature type="compositionally biased region" description="Polar residues" evidence="6">
    <location>
        <begin position="662"/>
        <end position="677"/>
    </location>
</feature>
<dbReference type="Gene3D" id="3.30.530.20">
    <property type="match status" value="1"/>
</dbReference>
<dbReference type="Proteomes" id="UP001432146">
    <property type="component" value="Unassembled WGS sequence"/>
</dbReference>
<dbReference type="GO" id="GO:0008525">
    <property type="term" value="F:phosphatidylcholine transporter activity"/>
    <property type="evidence" value="ECO:0007669"/>
    <property type="project" value="TreeGrafter"/>
</dbReference>
<dbReference type="InterPro" id="IPR031315">
    <property type="entry name" value="LNS2/PITP"/>
</dbReference>
<comment type="caution">
    <text evidence="8">The sequence shown here is derived from an EMBL/GenBank/DDBJ whole genome shotgun (WGS) entry which is preliminary data.</text>
</comment>
<dbReference type="PROSITE" id="PS51043">
    <property type="entry name" value="DDHD"/>
    <property type="match status" value="1"/>
</dbReference>
<dbReference type="GO" id="GO:0005737">
    <property type="term" value="C:cytoplasm"/>
    <property type="evidence" value="ECO:0007669"/>
    <property type="project" value="TreeGrafter"/>
</dbReference>
<feature type="region of interest" description="Disordered" evidence="6">
    <location>
        <begin position="662"/>
        <end position="697"/>
    </location>
</feature>
<dbReference type="InterPro" id="IPR036412">
    <property type="entry name" value="HAD-like_sf"/>
</dbReference>
<evidence type="ECO:0000256" key="2">
    <source>
        <dbReference type="ARBA" id="ARBA00010316"/>
    </source>
</evidence>
<evidence type="ECO:0000313" key="8">
    <source>
        <dbReference type="EMBL" id="KAK9295589.1"/>
    </source>
</evidence>
<comment type="similarity">
    <text evidence="2">Belongs to the PtdIns transfer protein family. PI transfer class IIA subfamily.</text>
</comment>
<feature type="domain" description="DDHD" evidence="7">
    <location>
        <begin position="703"/>
        <end position="892"/>
    </location>
</feature>
<dbReference type="SUPFAM" id="SSF56784">
    <property type="entry name" value="HAD-like"/>
    <property type="match status" value="1"/>
</dbReference>
<dbReference type="AlphaFoldDB" id="A0AAW0ZDN0"/>
<evidence type="ECO:0000256" key="6">
    <source>
        <dbReference type="SAM" id="MobiDB-lite"/>
    </source>
</evidence>
<organism evidence="8 9">
    <name type="scientific">Tetragonisca angustula</name>
    <dbReference type="NCBI Taxonomy" id="166442"/>
    <lineage>
        <taxon>Eukaryota</taxon>
        <taxon>Metazoa</taxon>
        <taxon>Ecdysozoa</taxon>
        <taxon>Arthropoda</taxon>
        <taxon>Hexapoda</taxon>
        <taxon>Insecta</taxon>
        <taxon>Pterygota</taxon>
        <taxon>Neoptera</taxon>
        <taxon>Endopterygota</taxon>
        <taxon>Hymenoptera</taxon>
        <taxon>Apocrita</taxon>
        <taxon>Aculeata</taxon>
        <taxon>Apoidea</taxon>
        <taxon>Anthophila</taxon>
        <taxon>Apidae</taxon>
        <taxon>Tetragonisca</taxon>
    </lineage>
</organism>
<evidence type="ECO:0000256" key="1">
    <source>
        <dbReference type="ARBA" id="ARBA00004184"/>
    </source>
</evidence>
<dbReference type="InterPro" id="IPR004177">
    <property type="entry name" value="DDHD_dom"/>
</dbReference>
<dbReference type="GO" id="GO:0046872">
    <property type="term" value="F:metal ion binding"/>
    <property type="evidence" value="ECO:0007669"/>
    <property type="project" value="InterPro"/>
</dbReference>
<protein>
    <recommendedName>
        <fullName evidence="7">DDHD domain-containing protein</fullName>
    </recommendedName>
</protein>
<dbReference type="GO" id="GO:0031210">
    <property type="term" value="F:phosphatidylcholine binding"/>
    <property type="evidence" value="ECO:0007669"/>
    <property type="project" value="TreeGrafter"/>
</dbReference>
<dbReference type="Pfam" id="PF02862">
    <property type="entry name" value="DDHD"/>
    <property type="match status" value="2"/>
</dbReference>
<dbReference type="PANTHER" id="PTHR10658">
    <property type="entry name" value="PHOSPHATIDYLINOSITOL TRANSFER PROTEIN"/>
    <property type="match status" value="1"/>
</dbReference>
<reference evidence="8 9" key="1">
    <citation type="submission" date="2024-05" db="EMBL/GenBank/DDBJ databases">
        <title>The nuclear and mitochondrial genome assemblies of Tetragonisca angustula (Apidae: Meliponini), a tiny yet remarkable pollinator in the Neotropics.</title>
        <authorList>
            <person name="Ferrari R."/>
            <person name="Ricardo P.C."/>
            <person name="Dias F.C."/>
            <person name="Araujo N.S."/>
            <person name="Soares D.O."/>
            <person name="Zhou Q.-S."/>
            <person name="Zhu C.-D."/>
            <person name="Coutinho L."/>
            <person name="Airas M.C."/>
            <person name="Batista T.M."/>
        </authorList>
    </citation>
    <scope>NUCLEOTIDE SEQUENCE [LARGE SCALE GENOMIC DNA]</scope>
    <source>
        <strain evidence="8">ASF017062</strain>
        <tissue evidence="8">Abdomen</tissue>
    </source>
</reference>
<comment type="subcellular location">
    <subcellularLocation>
        <location evidence="1">Endomembrane system</location>
        <topology evidence="1">Peripheral membrane protein</topology>
    </subcellularLocation>
</comment>
<dbReference type="Pfam" id="PF24694">
    <property type="entry name" value="LNS2_PITM1-3"/>
    <property type="match status" value="1"/>
</dbReference>
<dbReference type="InterPro" id="IPR023393">
    <property type="entry name" value="START-like_dom_sf"/>
</dbReference>
<dbReference type="CDD" id="cd08889">
    <property type="entry name" value="SRPBCC_PITPNM1-2_like"/>
    <property type="match status" value="1"/>
</dbReference>
<dbReference type="InterPro" id="IPR001666">
    <property type="entry name" value="PI_transfer"/>
</dbReference>